<dbReference type="SMART" id="SM00361">
    <property type="entry name" value="RRM_1"/>
    <property type="match status" value="4"/>
</dbReference>
<dbReference type="GO" id="GO:0000381">
    <property type="term" value="P:regulation of alternative mRNA splicing, via spliceosome"/>
    <property type="evidence" value="ECO:0000318"/>
    <property type="project" value="GO_Central"/>
</dbReference>
<dbReference type="InterPro" id="IPR035979">
    <property type="entry name" value="RBD_domain_sf"/>
</dbReference>
<protein>
    <submittedName>
        <fullName evidence="6">Multiple RNA-binding domain-containing protein 1</fullName>
    </submittedName>
</protein>
<dbReference type="GO" id="GO:0005730">
    <property type="term" value="C:nucleolus"/>
    <property type="evidence" value="ECO:0000318"/>
    <property type="project" value="GO_Central"/>
</dbReference>
<dbReference type="CDD" id="cd12565">
    <property type="entry name" value="RRM1_MRD1"/>
    <property type="match status" value="1"/>
</dbReference>
<dbReference type="Proteomes" id="UP000189703">
    <property type="component" value="Unplaced"/>
</dbReference>
<dbReference type="GO" id="GO:0003729">
    <property type="term" value="F:mRNA binding"/>
    <property type="evidence" value="ECO:0000318"/>
    <property type="project" value="GO_Central"/>
</dbReference>
<dbReference type="InParanoid" id="A0A1U8AWT6"/>
<dbReference type="OrthoDB" id="439639at2759"/>
<dbReference type="FunFam" id="3.30.70.330:FF:000484">
    <property type="entry name" value="Multiple RNA-binding domain-containing protein 1"/>
    <property type="match status" value="1"/>
</dbReference>
<feature type="region of interest" description="Disordered" evidence="3">
    <location>
        <begin position="160"/>
        <end position="282"/>
    </location>
</feature>
<dbReference type="SMART" id="SM00360">
    <property type="entry name" value="RRM"/>
    <property type="match status" value="5"/>
</dbReference>
<keyword evidence="1 2" id="KW-0694">RNA-binding</keyword>
<dbReference type="CDD" id="cd12318">
    <property type="entry name" value="RRM5_RBM19_like"/>
    <property type="match status" value="1"/>
</dbReference>
<evidence type="ECO:0000259" key="4">
    <source>
        <dbReference type="PROSITE" id="PS50102"/>
    </source>
</evidence>
<dbReference type="InterPro" id="IPR034423">
    <property type="entry name" value="RBM19_RRM5"/>
</dbReference>
<dbReference type="CDD" id="cd12320">
    <property type="entry name" value="RRM6_RBM19_RRM5_MRD1"/>
    <property type="match status" value="1"/>
</dbReference>
<evidence type="ECO:0000256" key="3">
    <source>
        <dbReference type="SAM" id="MobiDB-lite"/>
    </source>
</evidence>
<dbReference type="InterPro" id="IPR003954">
    <property type="entry name" value="RRM_euk-type"/>
</dbReference>
<organism evidence="5 6">
    <name type="scientific">Nelumbo nucifera</name>
    <name type="common">Sacred lotus</name>
    <dbReference type="NCBI Taxonomy" id="4432"/>
    <lineage>
        <taxon>Eukaryota</taxon>
        <taxon>Viridiplantae</taxon>
        <taxon>Streptophyta</taxon>
        <taxon>Embryophyta</taxon>
        <taxon>Tracheophyta</taxon>
        <taxon>Spermatophyta</taxon>
        <taxon>Magnoliopsida</taxon>
        <taxon>Proteales</taxon>
        <taxon>Nelumbonaceae</taxon>
        <taxon>Nelumbo</taxon>
    </lineage>
</organism>
<dbReference type="PROSITE" id="PS50102">
    <property type="entry name" value="RRM"/>
    <property type="match status" value="5"/>
</dbReference>
<dbReference type="Pfam" id="PF00076">
    <property type="entry name" value="RRM_1"/>
    <property type="match status" value="5"/>
</dbReference>
<dbReference type="CDD" id="cd12317">
    <property type="entry name" value="RRM4_RBM19_RRM3_MRD1"/>
    <property type="match status" value="1"/>
</dbReference>
<feature type="compositionally biased region" description="Basic and acidic residues" evidence="3">
    <location>
        <begin position="95"/>
        <end position="106"/>
    </location>
</feature>
<keyword evidence="5" id="KW-1185">Reference proteome</keyword>
<feature type="compositionally biased region" description="Basic and acidic residues" evidence="3">
    <location>
        <begin position="201"/>
        <end position="233"/>
    </location>
</feature>
<dbReference type="eggNOG" id="KOG0110">
    <property type="taxonomic scope" value="Eukaryota"/>
</dbReference>
<dbReference type="OMA" id="FNNTCIQ"/>
<dbReference type="GeneID" id="104608271"/>
<name>A0A1U8AWT6_NELNU</name>
<feature type="domain" description="RRM" evidence="4">
    <location>
        <begin position="496"/>
        <end position="568"/>
    </location>
</feature>
<dbReference type="FunFam" id="3.30.70.330:FF:000442">
    <property type="entry name" value="Multiple RNA-binding domain-containing protein 1"/>
    <property type="match status" value="1"/>
</dbReference>
<evidence type="ECO:0000313" key="6">
    <source>
        <dbReference type="RefSeq" id="XP_010272505.1"/>
    </source>
</evidence>
<dbReference type="GO" id="GO:0016607">
    <property type="term" value="C:nuclear speck"/>
    <property type="evidence" value="ECO:0000318"/>
    <property type="project" value="GO_Central"/>
</dbReference>
<dbReference type="FunFam" id="3.30.70.330:FF:000994">
    <property type="entry name" value="RNA-binding (RRM/RBD/RNP motifs) family protein"/>
    <property type="match status" value="1"/>
</dbReference>
<dbReference type="KEGG" id="nnu:104608271"/>
<feature type="compositionally biased region" description="Acidic residues" evidence="3">
    <location>
        <begin position="189"/>
        <end position="200"/>
    </location>
</feature>
<dbReference type="InterPro" id="IPR012677">
    <property type="entry name" value="Nucleotide-bd_a/b_plait_sf"/>
</dbReference>
<feature type="compositionally biased region" description="Acidic residues" evidence="3">
    <location>
        <begin position="234"/>
        <end position="244"/>
    </location>
</feature>
<feature type="compositionally biased region" description="Basic and acidic residues" evidence="3">
    <location>
        <begin position="245"/>
        <end position="274"/>
    </location>
</feature>
<dbReference type="PANTHER" id="PTHR10352">
    <property type="entry name" value="EUKARYOTIC TRANSLATION INITIATION FACTOR 3 SUBUNIT G"/>
    <property type="match status" value="1"/>
</dbReference>
<feature type="domain" description="RRM" evidence="4">
    <location>
        <begin position="302"/>
        <end position="380"/>
    </location>
</feature>
<dbReference type="SUPFAM" id="SSF54928">
    <property type="entry name" value="RNA-binding domain, RBD"/>
    <property type="match status" value="5"/>
</dbReference>
<dbReference type="RefSeq" id="XP_010272505.1">
    <property type="nucleotide sequence ID" value="XM_010274203.2"/>
</dbReference>
<dbReference type="Gene3D" id="3.30.70.330">
    <property type="match status" value="5"/>
</dbReference>
<evidence type="ECO:0000256" key="1">
    <source>
        <dbReference type="ARBA" id="ARBA00022884"/>
    </source>
</evidence>
<dbReference type="STRING" id="4432.A0A1U8AWT6"/>
<dbReference type="FunFam" id="3.30.70.330:FF:000738">
    <property type="entry name" value="RNA-binding motif protein 19"/>
    <property type="match status" value="1"/>
</dbReference>
<dbReference type="InterPro" id="IPR000504">
    <property type="entry name" value="RRM_dom"/>
</dbReference>
<proteinExistence type="predicted"/>
<dbReference type="AlphaFoldDB" id="A0A1U8AWT6"/>
<feature type="domain" description="RRM" evidence="4">
    <location>
        <begin position="716"/>
        <end position="792"/>
    </location>
</feature>
<feature type="domain" description="RRM" evidence="4">
    <location>
        <begin position="616"/>
        <end position="699"/>
    </location>
</feature>
<feature type="domain" description="RRM" evidence="4">
    <location>
        <begin position="2"/>
        <end position="79"/>
    </location>
</feature>
<evidence type="ECO:0000313" key="5">
    <source>
        <dbReference type="Proteomes" id="UP000189703"/>
    </source>
</evidence>
<dbReference type="FunCoup" id="A0A1U8AWT6">
    <property type="interactions" value="4225"/>
</dbReference>
<evidence type="ECO:0000256" key="2">
    <source>
        <dbReference type="PROSITE-ProRule" id="PRU00176"/>
    </source>
</evidence>
<feature type="compositionally biased region" description="Polar residues" evidence="3">
    <location>
        <begin position="107"/>
        <end position="123"/>
    </location>
</feature>
<gene>
    <name evidence="6" type="primary">LOC104608271</name>
</gene>
<sequence>MSRICVKNIPKYVAEDRLREFFSQKGEVTDAKVMKTKDGKSRQFAFIGFRTEQEAETALNYFNNSYLDTCRITCEVARKVGDPNMPRPWSRYSVKKQEELTKENKKSTGSKSSKILDSKGNTENSKKGSEKNDLKLQEFLQVMQPRSKSKLWANDELGAPFLDQNGKVDGKQNMSGKGGRKQTALVEAEFNENDETENEPSDYHATKHSHDLARDEVVSDTDYFKSRVKKDWPDSESEEDDDDRDNSIDEKVDGELLDAHKGATLEEKVEKEAPSEQSDGEMVAGELSSELKDEKEEVLKTGRLFVRNLPYSATEEELVELFSKFGDVSQVHIVVDKDTKRSKGIAYVLYSLSESANRALEELDNSIFQGRLLHIMPSKQRIPSETKGFDVNQEAKTFKQRREEQKKATEASGDTRAWNSLFMRPDTVVENIARECGVSKSDLLDREADDLAVRIALGETHVITKTKKALENAGVNITALEELAARKAGNVRRSNHVLIVKNLPYGSSEGDLANMFAKFGSLDKIILPPTKTLALVVFLEAAEARAAFKGLAYKRYKDAPLYLEWAPENILSPSSTSETEQTNDIVGEKDVKRVLLEQRVEGISEVDIDPDRVESRSLFVKNLSFKTSDESLTKHFSENMKDGRILSIKVKKHLKNGKNVSMGFGFIEFDSVETATNVCRDLQGTILDGHALILQLCHAKKKGQVLKKAEKDRSSTKLLVRNVAFEATEKDLRQLFSPFGQIKSVRLPMKFGNHRGFAFVEYVTKQEAENALQALSSTHLYGRHLVLERAKEGESLEELRVRTAAQFSDEQSGFLNPTKLSKKRKHMAIIDEGSFKFGRIAD</sequence>
<feature type="region of interest" description="Disordered" evidence="3">
    <location>
        <begin position="85"/>
        <end position="132"/>
    </location>
</feature>
<reference evidence="6" key="1">
    <citation type="submission" date="2025-08" db="UniProtKB">
        <authorList>
            <consortium name="RefSeq"/>
        </authorList>
    </citation>
    <scope>IDENTIFICATION</scope>
</reference>
<accession>A0A1U8AWT6</accession>